<dbReference type="AlphaFoldDB" id="A0A8S2XB35"/>
<comment type="caution">
    <text evidence="2">The sequence shown here is derived from an EMBL/GenBank/DDBJ whole genome shotgun (WGS) entry which is preliminary data.</text>
</comment>
<dbReference type="Proteomes" id="UP000676336">
    <property type="component" value="Unassembled WGS sequence"/>
</dbReference>
<name>A0A8S2XB35_9BILA</name>
<feature type="non-terminal residue" evidence="2">
    <location>
        <position position="70"/>
    </location>
</feature>
<feature type="region of interest" description="Disordered" evidence="1">
    <location>
        <begin position="47"/>
        <end position="70"/>
    </location>
</feature>
<feature type="region of interest" description="Disordered" evidence="1">
    <location>
        <begin position="1"/>
        <end position="26"/>
    </location>
</feature>
<dbReference type="EMBL" id="CAJOBI010078738">
    <property type="protein sequence ID" value="CAF4488935.1"/>
    <property type="molecule type" value="Genomic_DNA"/>
</dbReference>
<reference evidence="2" key="1">
    <citation type="submission" date="2021-02" db="EMBL/GenBank/DDBJ databases">
        <authorList>
            <person name="Nowell W R."/>
        </authorList>
    </citation>
    <scope>NUCLEOTIDE SEQUENCE</scope>
</reference>
<gene>
    <name evidence="2" type="ORF">SMN809_LOCUS34376</name>
</gene>
<accession>A0A8S2XB35</accession>
<feature type="compositionally biased region" description="Low complexity" evidence="1">
    <location>
        <begin position="47"/>
        <end position="62"/>
    </location>
</feature>
<sequence>FRLPPAASPQPFIRPSTLPISPRVQSSPSQAIIRPLPIIRLSSPTTNTILSSPTINNSSTIIQNGYTDPT</sequence>
<organism evidence="2 3">
    <name type="scientific">Rotaria magnacalcarata</name>
    <dbReference type="NCBI Taxonomy" id="392030"/>
    <lineage>
        <taxon>Eukaryota</taxon>
        <taxon>Metazoa</taxon>
        <taxon>Spiralia</taxon>
        <taxon>Gnathifera</taxon>
        <taxon>Rotifera</taxon>
        <taxon>Eurotatoria</taxon>
        <taxon>Bdelloidea</taxon>
        <taxon>Philodinida</taxon>
        <taxon>Philodinidae</taxon>
        <taxon>Rotaria</taxon>
    </lineage>
</organism>
<proteinExistence type="predicted"/>
<evidence type="ECO:0000313" key="2">
    <source>
        <dbReference type="EMBL" id="CAF4488935.1"/>
    </source>
</evidence>
<protein>
    <submittedName>
        <fullName evidence="2">Uncharacterized protein</fullName>
    </submittedName>
</protein>
<evidence type="ECO:0000256" key="1">
    <source>
        <dbReference type="SAM" id="MobiDB-lite"/>
    </source>
</evidence>
<evidence type="ECO:0000313" key="3">
    <source>
        <dbReference type="Proteomes" id="UP000676336"/>
    </source>
</evidence>
<feature type="non-terminal residue" evidence="2">
    <location>
        <position position="1"/>
    </location>
</feature>